<evidence type="ECO:0000313" key="3">
    <source>
        <dbReference type="EMBL" id="ORD97813.1"/>
    </source>
</evidence>
<dbReference type="PROSITE" id="PS50157">
    <property type="entry name" value="ZINC_FINGER_C2H2_2"/>
    <property type="match status" value="1"/>
</dbReference>
<gene>
    <name evidence="4" type="ORF">A0H76_1881</name>
    <name evidence="3" type="ORF">HERIO_347</name>
</gene>
<protein>
    <recommendedName>
        <fullName evidence="2">C2H2-type domain-containing protein</fullName>
    </recommendedName>
</protein>
<keyword evidence="1" id="KW-0479">Metal-binding</keyword>
<accession>A0A1X0QDP4</accession>
<dbReference type="EMBL" id="LTAI01000046">
    <property type="protein sequence ID" value="ORE00239.1"/>
    <property type="molecule type" value="Genomic_DNA"/>
</dbReference>
<dbReference type="EMBL" id="LVKB01000009">
    <property type="protein sequence ID" value="ORD97813.1"/>
    <property type="molecule type" value="Genomic_DNA"/>
</dbReference>
<dbReference type="VEuPathDB" id="MicrosporidiaDB:HERIO_347"/>
<name>A0A1X0QDP4_9MICR</name>
<dbReference type="Proteomes" id="UP000192356">
    <property type="component" value="Unassembled WGS sequence"/>
</dbReference>
<dbReference type="InterPro" id="IPR013087">
    <property type="entry name" value="Znf_C2H2_type"/>
</dbReference>
<evidence type="ECO:0000259" key="2">
    <source>
        <dbReference type="PROSITE" id="PS50157"/>
    </source>
</evidence>
<dbReference type="AlphaFoldDB" id="A0A1X0QDP4"/>
<evidence type="ECO:0000313" key="5">
    <source>
        <dbReference type="Proteomes" id="UP000192356"/>
    </source>
</evidence>
<comment type="caution">
    <text evidence="3">The sequence shown here is derived from an EMBL/GenBank/DDBJ whole genome shotgun (WGS) entry which is preliminary data.</text>
</comment>
<keyword evidence="1" id="KW-0863">Zinc-finger</keyword>
<keyword evidence="1" id="KW-0862">Zinc</keyword>
<feature type="domain" description="C2H2-type" evidence="2">
    <location>
        <begin position="110"/>
        <end position="137"/>
    </location>
</feature>
<dbReference type="GO" id="GO:0008270">
    <property type="term" value="F:zinc ion binding"/>
    <property type="evidence" value="ECO:0007669"/>
    <property type="project" value="UniProtKB-KW"/>
</dbReference>
<dbReference type="Proteomes" id="UP000192501">
    <property type="component" value="Unassembled WGS sequence"/>
</dbReference>
<reference evidence="5 6" key="1">
    <citation type="journal article" date="2017" name="Environ. Microbiol.">
        <title>Decay of the glycolytic pathway and adaptation to intranuclear parasitism within Enterocytozoonidae microsporidia.</title>
        <authorList>
            <person name="Wiredu Boakye D."/>
            <person name="Jaroenlak P."/>
            <person name="Prachumwat A."/>
            <person name="Williams T.A."/>
            <person name="Bateman K.S."/>
            <person name="Itsathitphaisarn O."/>
            <person name="Sritunyalucksana K."/>
            <person name="Paszkiewicz K.H."/>
            <person name="Moore K.A."/>
            <person name="Stentiford G.D."/>
            <person name="Williams B.A."/>
        </authorList>
    </citation>
    <scope>NUCLEOTIDE SEQUENCE [LARGE SCALE GENOMIC DNA]</scope>
    <source>
        <strain evidence="4">Canceri</strain>
        <strain evidence="6">canceri</strain>
        <strain evidence="3 5">GB1</strain>
    </source>
</reference>
<organism evidence="3 5">
    <name type="scientific">Hepatospora eriocheir</name>
    <dbReference type="NCBI Taxonomy" id="1081669"/>
    <lineage>
        <taxon>Eukaryota</taxon>
        <taxon>Fungi</taxon>
        <taxon>Fungi incertae sedis</taxon>
        <taxon>Microsporidia</taxon>
        <taxon>Hepatosporidae</taxon>
        <taxon>Hepatospora</taxon>
    </lineage>
</organism>
<evidence type="ECO:0000313" key="4">
    <source>
        <dbReference type="EMBL" id="ORE00239.1"/>
    </source>
</evidence>
<evidence type="ECO:0000313" key="6">
    <source>
        <dbReference type="Proteomes" id="UP000192501"/>
    </source>
</evidence>
<proteinExistence type="predicted"/>
<evidence type="ECO:0000256" key="1">
    <source>
        <dbReference type="PROSITE-ProRule" id="PRU00042"/>
    </source>
</evidence>
<dbReference type="PROSITE" id="PS00028">
    <property type="entry name" value="ZINC_FINGER_C2H2_1"/>
    <property type="match status" value="1"/>
</dbReference>
<keyword evidence="5" id="KW-1185">Reference proteome</keyword>
<sequence>MGEFSENSDDKNLYTEEKVETVTKPIPVPGGSLYFKSKGKRKRTNKNQDVVFTDYVPEIEYHNKRFTEKEYNDALLFLYFTKNVKNAKPEKGENIKTVDGITFMIENNRNTCIYCGKSYIHLKKLAVHMIKLHNFKK</sequence>
<dbReference type="VEuPathDB" id="MicrosporidiaDB:A0H76_1881"/>